<protein>
    <submittedName>
        <fullName evidence="2">Uncharacterized protein</fullName>
    </submittedName>
</protein>
<gene>
    <name evidence="2" type="ORF">CPOL0286_LOCUS9866</name>
</gene>
<dbReference type="EMBL" id="HBKO01021842">
    <property type="protein sequence ID" value="CAE2225313.1"/>
    <property type="molecule type" value="Transcribed_RNA"/>
</dbReference>
<evidence type="ECO:0000256" key="1">
    <source>
        <dbReference type="SAM" id="MobiDB-lite"/>
    </source>
</evidence>
<feature type="compositionally biased region" description="Polar residues" evidence="1">
    <location>
        <begin position="50"/>
        <end position="61"/>
    </location>
</feature>
<reference evidence="2" key="1">
    <citation type="submission" date="2021-01" db="EMBL/GenBank/DDBJ databases">
        <authorList>
            <person name="Corre E."/>
            <person name="Pelletier E."/>
            <person name="Niang G."/>
            <person name="Scheremetjew M."/>
            <person name="Finn R."/>
            <person name="Kale V."/>
            <person name="Holt S."/>
            <person name="Cochrane G."/>
            <person name="Meng A."/>
            <person name="Brown T."/>
            <person name="Cohen L."/>
        </authorList>
    </citation>
    <scope>NUCLEOTIDE SEQUENCE</scope>
    <source>
        <strain evidence="2">UIO037</strain>
    </source>
</reference>
<feature type="region of interest" description="Disordered" evidence="1">
    <location>
        <begin position="32"/>
        <end position="83"/>
    </location>
</feature>
<sequence length="141" mass="15221">MLVLVCMKLHNLVIDAGELDLAVHSSDVTGQPDNAAGLDTSRTPVAFDNSHLSSHDPQGSSVPLDDAQARSRPNDALDPNGPACFDCDESPRDSVLTAQRGQGARQDVFCNARTFITNNTVPDNGLYRPDPGMCCKWRRAQ</sequence>
<organism evidence="2">
    <name type="scientific">Prymnesium polylepis</name>
    <dbReference type="NCBI Taxonomy" id="72548"/>
    <lineage>
        <taxon>Eukaryota</taxon>
        <taxon>Haptista</taxon>
        <taxon>Haptophyta</taxon>
        <taxon>Prymnesiophyceae</taxon>
        <taxon>Prymnesiales</taxon>
        <taxon>Prymnesiaceae</taxon>
        <taxon>Prymnesium</taxon>
    </lineage>
</organism>
<evidence type="ECO:0000313" key="2">
    <source>
        <dbReference type="EMBL" id="CAE2225313.1"/>
    </source>
</evidence>
<name>A0A7S4ICJ5_9EUKA</name>
<proteinExistence type="predicted"/>
<accession>A0A7S4ICJ5</accession>
<dbReference type="AlphaFoldDB" id="A0A7S4ICJ5"/>